<evidence type="ECO:0000256" key="1">
    <source>
        <dbReference type="SAM" id="SignalP"/>
    </source>
</evidence>
<name>A0A2C4PRX7_9BACI</name>
<gene>
    <name evidence="2" type="ORF">COF57_29730</name>
</gene>
<keyword evidence="1" id="KW-0732">Signal</keyword>
<reference evidence="2 3" key="1">
    <citation type="submission" date="2017-09" db="EMBL/GenBank/DDBJ databases">
        <title>Large-scale bioinformatics analysis of Bacillus genomes uncovers conserved roles of natural products in bacterial physiology.</title>
        <authorList>
            <consortium name="Agbiome Team Llc"/>
            <person name="Bleich R.M."/>
            <person name="Grubbs K.J."/>
            <person name="Santa Maria K.C."/>
            <person name="Allen S.E."/>
            <person name="Farag S."/>
            <person name="Shank E.A."/>
            <person name="Bowers A."/>
        </authorList>
    </citation>
    <scope>NUCLEOTIDE SEQUENCE [LARGE SCALE GENOMIC DNA]</scope>
    <source>
        <strain evidence="2 3">AFS044295</strain>
    </source>
</reference>
<dbReference type="EMBL" id="NUSP01000052">
    <property type="protein sequence ID" value="PHD55597.1"/>
    <property type="molecule type" value="Genomic_DNA"/>
</dbReference>
<organism evidence="2 3">
    <name type="scientific">Bacillus wiedmannii</name>
    <dbReference type="NCBI Taxonomy" id="1890302"/>
    <lineage>
        <taxon>Bacteria</taxon>
        <taxon>Bacillati</taxon>
        <taxon>Bacillota</taxon>
        <taxon>Bacilli</taxon>
        <taxon>Bacillales</taxon>
        <taxon>Bacillaceae</taxon>
        <taxon>Bacillus</taxon>
        <taxon>Bacillus cereus group</taxon>
    </lineage>
</organism>
<comment type="caution">
    <text evidence="2">The sequence shown here is derived from an EMBL/GenBank/DDBJ whole genome shotgun (WGS) entry which is preliminary data.</text>
</comment>
<sequence length="91" mass="10048">MFKKLVVGAFATGIMLSGAGGAMAATPNTESSKQEKVTRAAAAETLWMLKPGYFSKASIPSTIKEYGITWYLKKAYQEPNKTWTGYFENKR</sequence>
<feature type="signal peptide" evidence="1">
    <location>
        <begin position="1"/>
        <end position="24"/>
    </location>
</feature>
<evidence type="ECO:0000313" key="3">
    <source>
        <dbReference type="Proteomes" id="UP000223364"/>
    </source>
</evidence>
<dbReference type="Proteomes" id="UP000223364">
    <property type="component" value="Unassembled WGS sequence"/>
</dbReference>
<feature type="chain" id="PRO_5012248265" evidence="1">
    <location>
        <begin position="25"/>
        <end position="91"/>
    </location>
</feature>
<protein>
    <submittedName>
        <fullName evidence="2">Lysine 2,3-aminomutase</fullName>
    </submittedName>
</protein>
<evidence type="ECO:0000313" key="2">
    <source>
        <dbReference type="EMBL" id="PHD55597.1"/>
    </source>
</evidence>
<proteinExistence type="predicted"/>
<dbReference type="RefSeq" id="WP_098816216.1">
    <property type="nucleotide sequence ID" value="NZ_NUSP01000052.1"/>
</dbReference>
<accession>A0A2C4PRX7</accession>
<dbReference type="AlphaFoldDB" id="A0A2C4PRX7"/>